<comment type="similarity">
    <text evidence="6">Belongs to the LRR-containing bacterial E3 ligase family.</text>
</comment>
<dbReference type="InterPro" id="IPR003591">
    <property type="entry name" value="Leu-rich_rpt_typical-subtyp"/>
</dbReference>
<evidence type="ECO:0000256" key="7">
    <source>
        <dbReference type="SAM" id="MobiDB-lite"/>
    </source>
</evidence>
<keyword evidence="4" id="KW-0677">Repeat</keyword>
<keyword evidence="10" id="KW-1185">Reference proteome</keyword>
<evidence type="ECO:0000256" key="4">
    <source>
        <dbReference type="ARBA" id="ARBA00022737"/>
    </source>
</evidence>
<dbReference type="EC" id="2.3.2.27" evidence="2"/>
<organism evidence="9 10">
    <name type="scientific">Pseudomonas hormoni</name>
    <dbReference type="NCBI Taxonomy" id="3093767"/>
    <lineage>
        <taxon>Bacteria</taxon>
        <taxon>Pseudomonadati</taxon>
        <taxon>Pseudomonadota</taxon>
        <taxon>Gammaproteobacteria</taxon>
        <taxon>Pseudomonadales</taxon>
        <taxon>Pseudomonadaceae</taxon>
        <taxon>Pseudomonas</taxon>
    </lineage>
</organism>
<dbReference type="Gene3D" id="1.20.58.360">
    <property type="entry name" value="Shigella T3SS effector IpaH defines"/>
    <property type="match status" value="1"/>
</dbReference>
<comment type="PTM">
    <text evidence="6">Ubiquitinated in the presence of host E1 ubiquitin-activating enzyme, E2 ubiquitin-conjugating enzyme and ubiquitin.</text>
</comment>
<dbReference type="PROSITE" id="PS52053">
    <property type="entry name" value="NEL"/>
    <property type="match status" value="1"/>
</dbReference>
<evidence type="ECO:0000256" key="1">
    <source>
        <dbReference type="ARBA" id="ARBA00000900"/>
    </source>
</evidence>
<evidence type="ECO:0000313" key="9">
    <source>
        <dbReference type="EMBL" id="QVW22331.1"/>
    </source>
</evidence>
<keyword evidence="6" id="KW-0833">Ubl conjugation pathway</keyword>
<sequence length="1559" mass="175950">MITMLYSALPAATTVDKGKHYDLIKTRISDCFQTASPERGKALAGVKLKIEQWYADDTLLKAANKEAWAAQNQVDRRLNNVQDVYSFAAPLLQARLKERYGVEDDVKTTYLRLYLPKEQSWWVINTSGGVTTRTVSLLDAALHNFAAGETSETESEFISKPGERGHFTIKPIKRKMTIQQFQALCRELDIGAKYTAHVKSVLLPSGVLARKELQDTIITSQKTAIKAAALMARMKGDISENAHRVVTGMLAGQQRLTLEGKVMQCCDLAMMDTTLTGIVVMTPVREQSRGVDRIIAYVPHDPEHPLKEYPSAGDFVLELTRQLRDNKVSASSQMSYRQFFSQFVDQRQRGHFFAGLEQRLSRVTWHQKAPLDQRPSWRETPVDRPELQFSAIPFTLTLSESLYQRKLDKILNDARDLAVSTADADSKARRAWWENVQKMLADIFNAALLVITPFVPVLGEAMLVYSVYQLSSEVIEGVVDLAEGLGVEAAEHVIGVVTDLIQLAAVGAGFAIAKPFAIKLSPFVERMKPVQLPDGEPRLWHPDLTPYEQQKTDLPSQTKPDATGLHSHEGKQILRVENKHYEVRKDTKTGQHHLQHPKRSNAYQPQLTLNGAGAYVLEGEQPRTWNDATLLRRIGPSATGLSDSQLETARRISGTDPAELRGMYVKNQRPPVLLTDTIKRLGIDQDVQTFIEQTNSDDASREQAPTSLVHEKFPDIPAQGISKLLAKATRVERETMTHEKRIPLRLKTIARELQLETRTARGYEGFYRDSLISVDTERLTLNALRLFSDSLGDLRIEIRADSVDGELRCMAGPADASVVRILVKGKNNTYEVRDSSNAKLHEAADLYRSILQALPEQKRRELGYQTREGGLFKQWVMVKTEPVTERRTLLDDRGPAPPPSTENLLLVRGPALSRWGVTLEERVADLYPHFSENEMRTFIESLYTRDDAIQILDRLEKDIDDLHVLLRQWQYHQLDGWSGTAFTRNNGQHIIERLVECFERKSTVFGKRSAHLDEGYALDLSTEFSQYDLDLWWNKLPELGKYLDQVSTLNLDSTRFSTDAGGLLKDFRHVRQLSARQCGLTAVPESIGNMHLLETLRLSDNDIRLAPADVERLRNLTRLEIVRLDNNPLGASINIDRMPRLRVLSLNNTGIDTWPSGIFSKRRPRSFFLDMQQNPITHIPDVAAGSDQAFIIARTRLYTSNLTDWNRIAYEDYRKSVGIYPQIFYSRVANRELIKWPIPDDMIWGSDTRGIGTLRPELWSDLALEPNSEGFFMVIEKLRMSADYRRAGESRQQLADRVWRMIDAAYLDTAVREELFTMATAPTTCADAGAQLFNNMGIKVLTSEAYSDSTTAAQLQGKLVKLAKGAARLEQVNAIARADITARTGMPDEVEVHLAYETGLALRLDLPWQSQNMLSRRVAGVSDAAIAQAYDTVIALEQGDGLVNGMLDQSFWSKYLRETWPGEFRNNAITYENKADLLDQLRQAQQAWADAKALSDPDKVRLKERLKTLAGEFPVPESVVFTGDAMTDQTYERLYSDIGDDEQELGRRLTREALKKAGV</sequence>
<dbReference type="EMBL" id="CP075566">
    <property type="protein sequence ID" value="QVW22331.1"/>
    <property type="molecule type" value="Genomic_DNA"/>
</dbReference>
<gene>
    <name evidence="9" type="ORF">KJF94_20990</name>
</gene>
<reference evidence="9 10" key="1">
    <citation type="submission" date="2021-05" db="EMBL/GenBank/DDBJ databases">
        <title>Complete genome of the cytokinin-producing biocontrol strain Pseudomonas fluorescens G20-18.</title>
        <authorList>
            <person name="Nielsen T.K."/>
            <person name="Mekureyaw M.F."/>
            <person name="Hansen L.H."/>
            <person name="Nicolaisen M.H."/>
            <person name="Roitsch T.G."/>
            <person name="Hennessy R.C."/>
        </authorList>
    </citation>
    <scope>NUCLEOTIDE SEQUENCE [LARGE SCALE GENOMIC DNA]</scope>
    <source>
        <strain evidence="9 10">G20-18</strain>
    </source>
</reference>
<dbReference type="SMART" id="SM00369">
    <property type="entry name" value="LRR_TYP"/>
    <property type="match status" value="2"/>
</dbReference>
<evidence type="ECO:0000256" key="6">
    <source>
        <dbReference type="PROSITE-ProRule" id="PRU01398"/>
    </source>
</evidence>
<dbReference type="SUPFAM" id="SSF52058">
    <property type="entry name" value="L domain-like"/>
    <property type="match status" value="1"/>
</dbReference>
<dbReference type="InterPro" id="IPR029487">
    <property type="entry name" value="NEL_dom"/>
</dbReference>
<protein>
    <recommendedName>
        <fullName evidence="2">RING-type E3 ubiquitin transferase</fullName>
        <ecNumber evidence="2">2.3.2.27</ecNumber>
    </recommendedName>
</protein>
<dbReference type="InterPro" id="IPR046673">
    <property type="entry name" value="ToxA_N"/>
</dbReference>
<evidence type="ECO:0000256" key="3">
    <source>
        <dbReference type="ARBA" id="ARBA00022614"/>
    </source>
</evidence>
<proteinExistence type="inferred from homology"/>
<keyword evidence="3" id="KW-0433">Leucine-rich repeat</keyword>
<dbReference type="Pfam" id="PF14496">
    <property type="entry name" value="NEL"/>
    <property type="match status" value="1"/>
</dbReference>
<keyword evidence="6" id="KW-0832">Ubl conjugation</keyword>
<evidence type="ECO:0000313" key="10">
    <source>
        <dbReference type="Proteomes" id="UP000681155"/>
    </source>
</evidence>
<keyword evidence="6" id="KW-0808">Transferase</keyword>
<keyword evidence="6" id="KW-0964">Secreted</keyword>
<accession>A0ABX8ETH2</accession>
<dbReference type="Gene3D" id="3.80.10.10">
    <property type="entry name" value="Ribonuclease Inhibitor"/>
    <property type="match status" value="1"/>
</dbReference>
<dbReference type="Pfam" id="PF20178">
    <property type="entry name" value="ToxA_N"/>
    <property type="match status" value="1"/>
</dbReference>
<feature type="region of interest" description="Disordered" evidence="7">
    <location>
        <begin position="548"/>
        <end position="571"/>
    </location>
</feature>
<dbReference type="Proteomes" id="UP000681155">
    <property type="component" value="Chromosome"/>
</dbReference>
<comment type="catalytic activity">
    <reaction evidence="1">
        <text>S-ubiquitinyl-[E2 ubiquitin-conjugating enzyme]-L-cysteine + [acceptor protein]-L-lysine = [E2 ubiquitin-conjugating enzyme]-L-cysteine + N(6)-ubiquitinyl-[acceptor protein]-L-lysine.</text>
        <dbReference type="EC" id="2.3.2.27"/>
    </reaction>
</comment>
<dbReference type="PANTHER" id="PTHR48051:SF1">
    <property type="entry name" value="RAS SUPPRESSOR PROTEIN 1"/>
    <property type="match status" value="1"/>
</dbReference>
<evidence type="ECO:0000256" key="5">
    <source>
        <dbReference type="ARBA" id="ARBA00023026"/>
    </source>
</evidence>
<feature type="active site" description="Glycyl thioester intermediate" evidence="6">
    <location>
        <position position="1325"/>
    </location>
</feature>
<dbReference type="PANTHER" id="PTHR48051">
    <property type="match status" value="1"/>
</dbReference>
<keyword evidence="5" id="KW-0843">Virulence</keyword>
<dbReference type="InterPro" id="IPR050216">
    <property type="entry name" value="LRR_domain-containing"/>
</dbReference>
<dbReference type="InterPro" id="IPR032675">
    <property type="entry name" value="LRR_dom_sf"/>
</dbReference>
<feature type="domain" description="NEL" evidence="8">
    <location>
        <begin position="1236"/>
        <end position="1533"/>
    </location>
</feature>
<evidence type="ECO:0000256" key="2">
    <source>
        <dbReference type="ARBA" id="ARBA00012483"/>
    </source>
</evidence>
<feature type="compositionally biased region" description="Polar residues" evidence="7">
    <location>
        <begin position="548"/>
        <end position="560"/>
    </location>
</feature>
<keyword evidence="6" id="KW-1035">Host cytoplasm</keyword>
<name>A0ABX8ETH2_9PSED</name>
<evidence type="ECO:0000259" key="8">
    <source>
        <dbReference type="PROSITE" id="PS52053"/>
    </source>
</evidence>